<dbReference type="STRING" id="1392540.P256_00048"/>
<dbReference type="Proteomes" id="UP000023785">
    <property type="component" value="Unassembled WGS sequence"/>
</dbReference>
<comment type="caution">
    <text evidence="1">The sequence shown here is derived from an EMBL/GenBank/DDBJ whole genome shotgun (WGS) entry which is preliminary data.</text>
</comment>
<proteinExistence type="predicted"/>
<accession>V2TG92</accession>
<organism evidence="1 2">
    <name type="scientific">Acinetobacter nectaris CIP 110549</name>
    <dbReference type="NCBI Taxonomy" id="1392540"/>
    <lineage>
        <taxon>Bacteria</taxon>
        <taxon>Pseudomonadati</taxon>
        <taxon>Pseudomonadota</taxon>
        <taxon>Gammaproteobacteria</taxon>
        <taxon>Moraxellales</taxon>
        <taxon>Moraxellaceae</taxon>
        <taxon>Acinetobacter</taxon>
    </lineage>
</organism>
<sequence>MRKSLFMSRLSLACSMIVESFGRLGRSMAAGYSMPSPSPVFLNSRFFHKPNKPSFNRIGQKKRRLYARRLGKH</sequence>
<dbReference type="AlphaFoldDB" id="V2TG92"/>
<protein>
    <submittedName>
        <fullName evidence="1">Uncharacterized protein</fullName>
    </submittedName>
</protein>
<evidence type="ECO:0000313" key="2">
    <source>
        <dbReference type="Proteomes" id="UP000023785"/>
    </source>
</evidence>
<dbReference type="HOGENOM" id="CLU_2696128_0_0_6"/>
<gene>
    <name evidence="1" type="ORF">P256_00048</name>
</gene>
<dbReference type="PATRIC" id="fig|1392540.3.peg.47"/>
<dbReference type="RefSeq" id="WP_023271656.1">
    <property type="nucleotide sequence ID" value="NZ_KI530712.1"/>
</dbReference>
<reference evidence="1 2" key="1">
    <citation type="submission" date="2013-10" db="EMBL/GenBank/DDBJ databases">
        <title>The Genome Sequence of Acinetobacter nectaris CIP 110549.</title>
        <authorList>
            <consortium name="The Broad Institute Genomics Platform"/>
            <consortium name="The Broad Institute Genome Sequencing Center for Infectious Disease"/>
            <person name="Cerqueira G."/>
            <person name="Feldgarden M."/>
            <person name="Courvalin P."/>
            <person name="Grillot-Courvalin C."/>
            <person name="Clermont D."/>
            <person name="Rocha E."/>
            <person name="Yoon E.-J."/>
            <person name="Nemec A."/>
            <person name="Young S.K."/>
            <person name="Zeng Q."/>
            <person name="Gargeya S."/>
            <person name="Fitzgerald M."/>
            <person name="Abouelleil A."/>
            <person name="Alvarado L."/>
            <person name="Berlin A.M."/>
            <person name="Chapman S.B."/>
            <person name="Gainer-Dewar J."/>
            <person name="Goldberg J."/>
            <person name="Gnerre S."/>
            <person name="Griggs A."/>
            <person name="Gujja S."/>
            <person name="Hansen M."/>
            <person name="Howarth C."/>
            <person name="Imamovic A."/>
            <person name="Ireland A."/>
            <person name="Larimer J."/>
            <person name="McCowan C."/>
            <person name="Murphy C."/>
            <person name="Pearson M."/>
            <person name="Poon T.W."/>
            <person name="Priest M."/>
            <person name="Roberts A."/>
            <person name="Saif S."/>
            <person name="Shea T."/>
            <person name="Sykes S."/>
            <person name="Wortman J."/>
            <person name="Nusbaum C."/>
            <person name="Birren B."/>
        </authorList>
    </citation>
    <scope>NUCLEOTIDE SEQUENCE [LARGE SCALE GENOMIC DNA]</scope>
    <source>
        <strain evidence="1 2">CIP 110549</strain>
    </source>
</reference>
<dbReference type="EMBL" id="AYER01000001">
    <property type="protein sequence ID" value="ESK41063.1"/>
    <property type="molecule type" value="Genomic_DNA"/>
</dbReference>
<name>V2TG92_9GAMM</name>
<keyword evidence="2" id="KW-1185">Reference proteome</keyword>
<evidence type="ECO:0000313" key="1">
    <source>
        <dbReference type="EMBL" id="ESK41063.1"/>
    </source>
</evidence>